<feature type="domain" description="Ribosomal protein/NADH dehydrogenase" evidence="5">
    <location>
        <begin position="50"/>
        <end position="151"/>
    </location>
</feature>
<dbReference type="PANTHER" id="PTHR13274">
    <property type="entry name" value="MITOCHONDRIAL RIBOSOMAL PROTEIN S25"/>
    <property type="match status" value="1"/>
</dbReference>
<protein>
    <recommendedName>
        <fullName evidence="5">Ribosomal protein/NADH dehydrogenase domain-containing protein</fullName>
    </recommendedName>
</protein>
<dbReference type="InterPro" id="IPR036249">
    <property type="entry name" value="Thioredoxin-like_sf"/>
</dbReference>
<dbReference type="PANTHER" id="PTHR13274:SF2">
    <property type="entry name" value="SMALL RIBOSOMAL SUBUNIT PROTEIN MS25"/>
    <property type="match status" value="1"/>
</dbReference>
<evidence type="ECO:0000259" key="5">
    <source>
        <dbReference type="SMART" id="SM00916"/>
    </source>
</evidence>
<dbReference type="Proteomes" id="UP001219568">
    <property type="component" value="Unassembled WGS sequence"/>
</dbReference>
<dbReference type="Pfam" id="PF05047">
    <property type="entry name" value="L51_S25_CI-B8"/>
    <property type="match status" value="1"/>
</dbReference>
<dbReference type="GO" id="GO:0005840">
    <property type="term" value="C:ribosome"/>
    <property type="evidence" value="ECO:0007669"/>
    <property type="project" value="UniProtKB-KW"/>
</dbReference>
<reference evidence="6" key="1">
    <citation type="journal article" date="2023" name="IMA Fungus">
        <title>Comparative genomic study of the Penicillium genus elucidates a diverse pangenome and 15 lateral gene transfer events.</title>
        <authorList>
            <person name="Petersen C."/>
            <person name="Sorensen T."/>
            <person name="Nielsen M.R."/>
            <person name="Sondergaard T.E."/>
            <person name="Sorensen J.L."/>
            <person name="Fitzpatrick D.A."/>
            <person name="Frisvad J.C."/>
            <person name="Nielsen K.L."/>
        </authorList>
    </citation>
    <scope>NUCLEOTIDE SEQUENCE</scope>
    <source>
        <strain evidence="6">IBT 15450</strain>
    </source>
</reference>
<dbReference type="AlphaFoldDB" id="A0AAD6NBZ6"/>
<dbReference type="SUPFAM" id="SSF52833">
    <property type="entry name" value="Thioredoxin-like"/>
    <property type="match status" value="1"/>
</dbReference>
<dbReference type="InterPro" id="IPR007741">
    <property type="entry name" value="Ribosomal_mL43/mS25/NADH_DH"/>
</dbReference>
<evidence type="ECO:0000256" key="4">
    <source>
        <dbReference type="ARBA" id="ARBA00023274"/>
    </source>
</evidence>
<dbReference type="GO" id="GO:0003735">
    <property type="term" value="F:structural constituent of ribosome"/>
    <property type="evidence" value="ECO:0007669"/>
    <property type="project" value="InterPro"/>
</dbReference>
<dbReference type="Gene3D" id="3.40.30.10">
    <property type="entry name" value="Glutaredoxin"/>
    <property type="match status" value="1"/>
</dbReference>
<evidence type="ECO:0000313" key="6">
    <source>
        <dbReference type="EMBL" id="KAJ6051086.1"/>
    </source>
</evidence>
<comment type="caution">
    <text evidence="6">The sequence shown here is derived from an EMBL/GenBank/DDBJ whole genome shotgun (WGS) entry which is preliminary data.</text>
</comment>
<dbReference type="InterPro" id="IPR040049">
    <property type="entry name" value="Ribosomal_mS25/mL61"/>
</dbReference>
<sequence length="206" mass="23229">MVNLLKRLRKLQTRLLDTRLGTGAAILPTLASASKEFPAVTRLHLTYAQRIEGGHHGARHFWRKCLPRLKYHNPGVPMTVRQTTEQQGPAALSIYFAERASDAAVAVANEKKVEDSHAPAAEPNEQAIVLNVKDFTYQQIWDRVQAITNAQKVSGTAEDTEQLKRWKDIQDKSVKDRQRVNALRQAKKDQERMLAVARGEVDKSKV</sequence>
<dbReference type="EMBL" id="JAQJZL010000002">
    <property type="protein sequence ID" value="KAJ6051086.1"/>
    <property type="molecule type" value="Genomic_DNA"/>
</dbReference>
<evidence type="ECO:0000313" key="7">
    <source>
        <dbReference type="Proteomes" id="UP001219568"/>
    </source>
</evidence>
<evidence type="ECO:0000256" key="2">
    <source>
        <dbReference type="ARBA" id="ARBA00022980"/>
    </source>
</evidence>
<keyword evidence="7" id="KW-1185">Reference proteome</keyword>
<name>A0AAD6NBZ6_PENCN</name>
<accession>A0AAD6NBZ6</accession>
<keyword evidence="3" id="KW-0496">Mitochondrion</keyword>
<gene>
    <name evidence="6" type="ORF">N7460_001620</name>
</gene>
<dbReference type="SMART" id="SM00916">
    <property type="entry name" value="L51_S25_CI-B8"/>
    <property type="match status" value="1"/>
</dbReference>
<reference evidence="6" key="2">
    <citation type="submission" date="2023-01" db="EMBL/GenBank/DDBJ databases">
        <authorList>
            <person name="Petersen C."/>
        </authorList>
    </citation>
    <scope>NUCLEOTIDE SEQUENCE</scope>
    <source>
        <strain evidence="6">IBT 15450</strain>
    </source>
</reference>
<dbReference type="GO" id="GO:0005739">
    <property type="term" value="C:mitochondrion"/>
    <property type="evidence" value="ECO:0007669"/>
    <property type="project" value="UniProtKB-SubCell"/>
</dbReference>
<comment type="subcellular location">
    <subcellularLocation>
        <location evidence="1">Mitochondrion</location>
    </subcellularLocation>
</comment>
<dbReference type="GO" id="GO:1990904">
    <property type="term" value="C:ribonucleoprotein complex"/>
    <property type="evidence" value="ECO:0007669"/>
    <property type="project" value="UniProtKB-KW"/>
</dbReference>
<keyword evidence="4" id="KW-0687">Ribonucleoprotein</keyword>
<evidence type="ECO:0000256" key="1">
    <source>
        <dbReference type="ARBA" id="ARBA00004173"/>
    </source>
</evidence>
<organism evidence="6 7">
    <name type="scientific">Penicillium canescens</name>
    <dbReference type="NCBI Taxonomy" id="5083"/>
    <lineage>
        <taxon>Eukaryota</taxon>
        <taxon>Fungi</taxon>
        <taxon>Dikarya</taxon>
        <taxon>Ascomycota</taxon>
        <taxon>Pezizomycotina</taxon>
        <taxon>Eurotiomycetes</taxon>
        <taxon>Eurotiomycetidae</taxon>
        <taxon>Eurotiales</taxon>
        <taxon>Aspergillaceae</taxon>
        <taxon>Penicillium</taxon>
    </lineage>
</organism>
<evidence type="ECO:0000256" key="3">
    <source>
        <dbReference type="ARBA" id="ARBA00023128"/>
    </source>
</evidence>
<proteinExistence type="predicted"/>
<keyword evidence="2" id="KW-0689">Ribosomal protein</keyword>